<dbReference type="AlphaFoldDB" id="A0A2Z7BRU7"/>
<keyword evidence="1" id="KW-0812">Transmembrane</keyword>
<name>A0A2Z7BRU7_9LAMI</name>
<evidence type="ECO:0000256" key="1">
    <source>
        <dbReference type="SAM" id="Phobius"/>
    </source>
</evidence>
<sequence length="67" mass="7410">MASAYYSNTQHIDFESVLAMDDPGMVSMFQALMASGLEGFLGCPAVFYEAALVYFFENASVRDGRRL</sequence>
<dbReference type="EMBL" id="KV003173">
    <property type="protein sequence ID" value="KZV36986.1"/>
    <property type="molecule type" value="Genomic_DNA"/>
</dbReference>
<keyword evidence="3" id="KW-1185">Reference proteome</keyword>
<keyword evidence="1" id="KW-1133">Transmembrane helix</keyword>
<feature type="transmembrane region" description="Helical" evidence="1">
    <location>
        <begin position="28"/>
        <end position="56"/>
    </location>
</feature>
<gene>
    <name evidence="2" type="ORF">F511_20961</name>
</gene>
<reference evidence="2 3" key="1">
    <citation type="journal article" date="2015" name="Proc. Natl. Acad. Sci. U.S.A.">
        <title>The resurrection genome of Boea hygrometrica: A blueprint for survival of dehydration.</title>
        <authorList>
            <person name="Xiao L."/>
            <person name="Yang G."/>
            <person name="Zhang L."/>
            <person name="Yang X."/>
            <person name="Zhao S."/>
            <person name="Ji Z."/>
            <person name="Zhou Q."/>
            <person name="Hu M."/>
            <person name="Wang Y."/>
            <person name="Chen M."/>
            <person name="Xu Y."/>
            <person name="Jin H."/>
            <person name="Xiao X."/>
            <person name="Hu G."/>
            <person name="Bao F."/>
            <person name="Hu Y."/>
            <person name="Wan P."/>
            <person name="Li L."/>
            <person name="Deng X."/>
            <person name="Kuang T."/>
            <person name="Xiang C."/>
            <person name="Zhu J.K."/>
            <person name="Oliver M.J."/>
            <person name="He Y."/>
        </authorList>
    </citation>
    <scope>NUCLEOTIDE SEQUENCE [LARGE SCALE GENOMIC DNA]</scope>
    <source>
        <strain evidence="3">cv. XS01</strain>
    </source>
</reference>
<evidence type="ECO:0000313" key="2">
    <source>
        <dbReference type="EMBL" id="KZV36986.1"/>
    </source>
</evidence>
<evidence type="ECO:0000313" key="3">
    <source>
        <dbReference type="Proteomes" id="UP000250235"/>
    </source>
</evidence>
<keyword evidence="1" id="KW-0472">Membrane</keyword>
<proteinExistence type="predicted"/>
<protein>
    <submittedName>
        <fullName evidence="2">Uncharacterized protein</fullName>
    </submittedName>
</protein>
<dbReference type="Proteomes" id="UP000250235">
    <property type="component" value="Unassembled WGS sequence"/>
</dbReference>
<organism evidence="2 3">
    <name type="scientific">Dorcoceras hygrometricum</name>
    <dbReference type="NCBI Taxonomy" id="472368"/>
    <lineage>
        <taxon>Eukaryota</taxon>
        <taxon>Viridiplantae</taxon>
        <taxon>Streptophyta</taxon>
        <taxon>Embryophyta</taxon>
        <taxon>Tracheophyta</taxon>
        <taxon>Spermatophyta</taxon>
        <taxon>Magnoliopsida</taxon>
        <taxon>eudicotyledons</taxon>
        <taxon>Gunneridae</taxon>
        <taxon>Pentapetalae</taxon>
        <taxon>asterids</taxon>
        <taxon>lamiids</taxon>
        <taxon>Lamiales</taxon>
        <taxon>Gesneriaceae</taxon>
        <taxon>Didymocarpoideae</taxon>
        <taxon>Trichosporeae</taxon>
        <taxon>Loxocarpinae</taxon>
        <taxon>Dorcoceras</taxon>
    </lineage>
</organism>
<accession>A0A2Z7BRU7</accession>